<reference evidence="1 2" key="1">
    <citation type="submission" date="2017-10" db="EMBL/GenBank/DDBJ databases">
        <title>Two draft genome sequences of Pusillimonas sp. strains isolated from a nitrate- and radionuclide-contaminated groundwater in Russia.</title>
        <authorList>
            <person name="Grouzdev D.S."/>
            <person name="Tourova T.P."/>
            <person name="Goeva M.A."/>
            <person name="Babich T.L."/>
            <person name="Sokolova D.S."/>
            <person name="Abdullin R."/>
            <person name="Poltaraus A.B."/>
            <person name="Toshchakov S.V."/>
            <person name="Nazina T.N."/>
        </authorList>
    </citation>
    <scope>NUCLEOTIDE SEQUENCE [LARGE SCALE GENOMIC DNA]</scope>
    <source>
        <strain evidence="1 2">JR1/69-2-13</strain>
    </source>
</reference>
<dbReference type="EMBL" id="PDNV01000001">
    <property type="protein sequence ID" value="PLC55737.1"/>
    <property type="molecule type" value="Genomic_DNA"/>
</dbReference>
<protein>
    <submittedName>
        <fullName evidence="1">Uncharacterized protein</fullName>
    </submittedName>
</protein>
<evidence type="ECO:0000313" key="1">
    <source>
        <dbReference type="EMBL" id="PLC55737.1"/>
    </source>
</evidence>
<organism evidence="1 2">
    <name type="scientific">Pollutimonas nitritireducens</name>
    <dbReference type="NCBI Taxonomy" id="2045209"/>
    <lineage>
        <taxon>Bacteria</taxon>
        <taxon>Pseudomonadati</taxon>
        <taxon>Pseudomonadota</taxon>
        <taxon>Betaproteobacteria</taxon>
        <taxon>Burkholderiales</taxon>
        <taxon>Alcaligenaceae</taxon>
        <taxon>Pollutimonas</taxon>
    </lineage>
</organism>
<name>A0A2N4UL35_9BURK</name>
<sequence>MGYFDKIVDIRIGSLAALRKSKPATMFHVKHAINGLVLKDKSVDNLLNNMLIEPVERAAPRLYLYNT</sequence>
<accession>A0A2N4UL35</accession>
<gene>
    <name evidence="1" type="ORF">CR155_01400</name>
</gene>
<dbReference type="Proteomes" id="UP000234328">
    <property type="component" value="Unassembled WGS sequence"/>
</dbReference>
<evidence type="ECO:0000313" key="2">
    <source>
        <dbReference type="Proteomes" id="UP000234328"/>
    </source>
</evidence>
<proteinExistence type="predicted"/>
<keyword evidence="2" id="KW-1185">Reference proteome</keyword>
<comment type="caution">
    <text evidence="1">The sequence shown here is derived from an EMBL/GenBank/DDBJ whole genome shotgun (WGS) entry which is preliminary data.</text>
</comment>
<dbReference type="AlphaFoldDB" id="A0A2N4UL35"/>